<reference evidence="1 2" key="1">
    <citation type="submission" date="2020-07" db="EMBL/GenBank/DDBJ databases">
        <title>Sequencing the genomes of 1000 actinobacteria strains.</title>
        <authorList>
            <person name="Klenk H.-P."/>
        </authorList>
    </citation>
    <scope>NUCLEOTIDE SEQUENCE [LARGE SCALE GENOMIC DNA]</scope>
    <source>
        <strain evidence="1 2">DSM 19082</strain>
    </source>
</reference>
<evidence type="ECO:0000313" key="1">
    <source>
        <dbReference type="EMBL" id="NYD29966.1"/>
    </source>
</evidence>
<dbReference type="EMBL" id="JACCBF010000001">
    <property type="protein sequence ID" value="NYD29966.1"/>
    <property type="molecule type" value="Genomic_DNA"/>
</dbReference>
<dbReference type="PROSITE" id="PS51257">
    <property type="entry name" value="PROKAR_LIPOPROTEIN"/>
    <property type="match status" value="1"/>
</dbReference>
<dbReference type="AlphaFoldDB" id="A0A852RKX1"/>
<dbReference type="Proteomes" id="UP000582231">
    <property type="component" value="Unassembled WGS sequence"/>
</dbReference>
<dbReference type="RefSeq" id="WP_179726286.1">
    <property type="nucleotide sequence ID" value="NZ_BAABEF010000001.1"/>
</dbReference>
<sequence>MTKHGPATLIAGGLAVLVLASGCSGDSEEPKGAPSTELTEITVECARYADTAQRITDAQTALYDGKHAPEDDAAVDALVKELDALQEGAPSDVRTALTDLGEGFRSAQQLLADPTEANRAALAELTPKLSEDSQTVTGWIVEQCGR</sequence>
<gene>
    <name evidence="1" type="ORF">BJ958_001512</name>
</gene>
<keyword evidence="2" id="KW-1185">Reference proteome</keyword>
<evidence type="ECO:0000313" key="2">
    <source>
        <dbReference type="Proteomes" id="UP000582231"/>
    </source>
</evidence>
<protein>
    <recommendedName>
        <fullName evidence="3">Lipoprotein</fullName>
    </recommendedName>
</protein>
<proteinExistence type="predicted"/>
<organism evidence="1 2">
    <name type="scientific">Nocardioides kongjuensis</name>
    <dbReference type="NCBI Taxonomy" id="349522"/>
    <lineage>
        <taxon>Bacteria</taxon>
        <taxon>Bacillati</taxon>
        <taxon>Actinomycetota</taxon>
        <taxon>Actinomycetes</taxon>
        <taxon>Propionibacteriales</taxon>
        <taxon>Nocardioidaceae</taxon>
        <taxon>Nocardioides</taxon>
    </lineage>
</organism>
<accession>A0A852RKX1</accession>
<name>A0A852RKX1_9ACTN</name>
<comment type="caution">
    <text evidence="1">The sequence shown here is derived from an EMBL/GenBank/DDBJ whole genome shotgun (WGS) entry which is preliminary data.</text>
</comment>
<evidence type="ECO:0008006" key="3">
    <source>
        <dbReference type="Google" id="ProtNLM"/>
    </source>
</evidence>